<dbReference type="PROSITE" id="PS50198">
    <property type="entry name" value="PPIC_PPIASE_2"/>
    <property type="match status" value="1"/>
</dbReference>
<dbReference type="Gene3D" id="1.10.4030.10">
    <property type="entry name" value="Porin chaperone SurA, peptide-binding domain"/>
    <property type="match status" value="1"/>
</dbReference>
<feature type="region of interest" description="Disordered" evidence="2">
    <location>
        <begin position="349"/>
        <end position="393"/>
    </location>
</feature>
<feature type="transmembrane region" description="Helical" evidence="3">
    <location>
        <begin position="37"/>
        <end position="59"/>
    </location>
</feature>
<dbReference type="InterPro" id="IPR027304">
    <property type="entry name" value="Trigger_fact/SurA_dom_sf"/>
</dbReference>
<feature type="compositionally biased region" description="Pro residues" evidence="2">
    <location>
        <begin position="384"/>
        <end position="393"/>
    </location>
</feature>
<evidence type="ECO:0000313" key="5">
    <source>
        <dbReference type="EMBL" id="TCK26276.1"/>
    </source>
</evidence>
<dbReference type="InterPro" id="IPR000297">
    <property type="entry name" value="PPIase_PpiC"/>
</dbReference>
<dbReference type="Proteomes" id="UP000295560">
    <property type="component" value="Unassembled WGS sequence"/>
</dbReference>
<keyword evidence="1 5" id="KW-0413">Isomerase</keyword>
<keyword evidence="3" id="KW-0472">Membrane</keyword>
<keyword evidence="6" id="KW-1185">Reference proteome</keyword>
<feature type="compositionally biased region" description="Low complexity" evidence="2">
    <location>
        <begin position="360"/>
        <end position="383"/>
    </location>
</feature>
<dbReference type="PANTHER" id="PTHR47245:SF2">
    <property type="entry name" value="PEPTIDYL-PROLYL CIS-TRANS ISOMERASE HP_0175-RELATED"/>
    <property type="match status" value="1"/>
</dbReference>
<evidence type="ECO:0000313" key="6">
    <source>
        <dbReference type="Proteomes" id="UP000295560"/>
    </source>
</evidence>
<dbReference type="SUPFAM" id="SSF54534">
    <property type="entry name" value="FKBP-like"/>
    <property type="match status" value="1"/>
</dbReference>
<dbReference type="Gene3D" id="3.10.50.40">
    <property type="match status" value="1"/>
</dbReference>
<keyword evidence="3" id="KW-1133">Transmembrane helix</keyword>
<dbReference type="PANTHER" id="PTHR47245">
    <property type="entry name" value="PEPTIDYLPROLYL ISOMERASE"/>
    <property type="match status" value="1"/>
</dbReference>
<evidence type="ECO:0000256" key="3">
    <source>
        <dbReference type="SAM" id="Phobius"/>
    </source>
</evidence>
<dbReference type="Pfam" id="PF13145">
    <property type="entry name" value="Rotamase_2"/>
    <property type="match status" value="1"/>
</dbReference>
<dbReference type="AlphaFoldDB" id="A0A4V2PIX0"/>
<protein>
    <submittedName>
        <fullName evidence="5">Peptidyl-prolyl cis-trans isomerase C</fullName>
    </submittedName>
</protein>
<dbReference type="Pfam" id="PF13624">
    <property type="entry name" value="SurA_N_3"/>
    <property type="match status" value="1"/>
</dbReference>
<keyword evidence="3" id="KW-0812">Transmembrane</keyword>
<feature type="domain" description="PpiC" evidence="4">
    <location>
        <begin position="213"/>
        <end position="298"/>
    </location>
</feature>
<gene>
    <name evidence="5" type="ORF">EV378_2105</name>
</gene>
<dbReference type="InterPro" id="IPR050245">
    <property type="entry name" value="PrsA_foldase"/>
</dbReference>
<organism evidence="5 6">
    <name type="scientific">Pseudonocardia endophytica</name>
    <dbReference type="NCBI Taxonomy" id="401976"/>
    <lineage>
        <taxon>Bacteria</taxon>
        <taxon>Bacillati</taxon>
        <taxon>Actinomycetota</taxon>
        <taxon>Actinomycetes</taxon>
        <taxon>Pseudonocardiales</taxon>
        <taxon>Pseudonocardiaceae</taxon>
        <taxon>Pseudonocardia</taxon>
    </lineage>
</organism>
<sequence>MTSMLSKETLDKASGTVGGLPGKARKGFAAARRRTKVVIAGGLIVLLALVAGGVTWWQIEALPDDAAFRLGDRVVTTDELDRQVDTLRALYGVNPPTEPDQLDAFRRDAAKSYAVAIVLDDAARDEGVVAADKAVNDTLSRFIAQQLGEGPQAREKFIEALGNSGTSEQAVLGEVKRQMTVAQLMDKVTGPITVSDDEVKKAFDERHDQLGTPEKRRLSNIVVADRAAADQVVARIRGGEPFADVARSVSQDQSTRDKGGDLGQVAAAQLEPAYGQAAFAAAPGTVFGPVQTQHGWNVGVGGATTPPVPATFEAIKEPLRATLELEKSTEAWRNWIATRITDADVEYADNYRPADPDAPPGVADPAPAGPAPQGGAPAPQGGAPAPPAVEPPR</sequence>
<dbReference type="InterPro" id="IPR046357">
    <property type="entry name" value="PPIase_dom_sf"/>
</dbReference>
<evidence type="ECO:0000256" key="2">
    <source>
        <dbReference type="SAM" id="MobiDB-lite"/>
    </source>
</evidence>
<proteinExistence type="predicted"/>
<evidence type="ECO:0000256" key="1">
    <source>
        <dbReference type="PROSITE-ProRule" id="PRU00278"/>
    </source>
</evidence>
<accession>A0A4V2PIX0</accession>
<dbReference type="EMBL" id="SMFZ01000001">
    <property type="protein sequence ID" value="TCK26276.1"/>
    <property type="molecule type" value="Genomic_DNA"/>
</dbReference>
<comment type="caution">
    <text evidence="5">The sequence shown here is derived from an EMBL/GenBank/DDBJ whole genome shotgun (WGS) entry which is preliminary data.</text>
</comment>
<dbReference type="PROSITE" id="PS01096">
    <property type="entry name" value="PPIC_PPIASE_1"/>
    <property type="match status" value="1"/>
</dbReference>
<dbReference type="InterPro" id="IPR023058">
    <property type="entry name" value="PPIase_PpiC_CS"/>
</dbReference>
<dbReference type="RefSeq" id="WP_165922230.1">
    <property type="nucleotide sequence ID" value="NZ_SMFZ01000001.1"/>
</dbReference>
<dbReference type="GO" id="GO:0003755">
    <property type="term" value="F:peptidyl-prolyl cis-trans isomerase activity"/>
    <property type="evidence" value="ECO:0007669"/>
    <property type="project" value="UniProtKB-KW"/>
</dbReference>
<dbReference type="SUPFAM" id="SSF109998">
    <property type="entry name" value="Triger factor/SurA peptide-binding domain-like"/>
    <property type="match status" value="1"/>
</dbReference>
<reference evidence="5 6" key="1">
    <citation type="submission" date="2019-03" db="EMBL/GenBank/DDBJ databases">
        <title>Sequencing the genomes of 1000 actinobacteria strains.</title>
        <authorList>
            <person name="Klenk H.-P."/>
        </authorList>
    </citation>
    <scope>NUCLEOTIDE SEQUENCE [LARGE SCALE GENOMIC DNA]</scope>
    <source>
        <strain evidence="5 6">DSM 44969</strain>
    </source>
</reference>
<keyword evidence="1" id="KW-0697">Rotamase</keyword>
<evidence type="ECO:0000259" key="4">
    <source>
        <dbReference type="PROSITE" id="PS50198"/>
    </source>
</evidence>
<name>A0A4V2PIX0_PSEEN</name>